<dbReference type="Proteomes" id="UP000575068">
    <property type="component" value="Unassembled WGS sequence"/>
</dbReference>
<feature type="region of interest" description="Disordered" evidence="1">
    <location>
        <begin position="28"/>
        <end position="62"/>
    </location>
</feature>
<gene>
    <name evidence="2" type="ORF">HNQ99_001662</name>
</gene>
<reference evidence="2 3" key="1">
    <citation type="submission" date="2020-08" db="EMBL/GenBank/DDBJ databases">
        <title>Genomic Encyclopedia of Type Strains, Phase IV (KMG-IV): sequencing the most valuable type-strain genomes for metagenomic binning, comparative biology and taxonomic classification.</title>
        <authorList>
            <person name="Goeker M."/>
        </authorList>
    </citation>
    <scope>NUCLEOTIDE SEQUENCE [LARGE SCALE GENOMIC DNA]</scope>
    <source>
        <strain evidence="2 3">DSM 7465</strain>
    </source>
</reference>
<dbReference type="AlphaFoldDB" id="A0A840HUT3"/>
<comment type="caution">
    <text evidence="2">The sequence shown here is derived from an EMBL/GenBank/DDBJ whole genome shotgun (WGS) entry which is preliminary data.</text>
</comment>
<proteinExistence type="predicted"/>
<name>A0A840HUT3_9SPHN</name>
<evidence type="ECO:0000313" key="2">
    <source>
        <dbReference type="EMBL" id="MBB4641357.1"/>
    </source>
</evidence>
<evidence type="ECO:0000256" key="1">
    <source>
        <dbReference type="SAM" id="MobiDB-lite"/>
    </source>
</evidence>
<organism evidence="2 3">
    <name type="scientific">Rhizorhapis suberifaciens</name>
    <name type="common">corky root of lettuce</name>
    <dbReference type="NCBI Taxonomy" id="13656"/>
    <lineage>
        <taxon>Bacteria</taxon>
        <taxon>Pseudomonadati</taxon>
        <taxon>Pseudomonadota</taxon>
        <taxon>Alphaproteobacteria</taxon>
        <taxon>Sphingomonadales</taxon>
        <taxon>Sphingomonadaceae</taxon>
        <taxon>Rhizorhapis</taxon>
    </lineage>
</organism>
<sequence length="130" mass="13940">MGMMNRAMEMLLFGGGRLPEFNPYRSVISPAEPSKQRPVNRGVEPASNTTTVAPDGRCRNWPASLKPQPDPVICVKAGFSRNSAAIDGQVKQLGVMAVIGVMPNGGALQYHGMAQGAAMFDQCRFYPAIS</sequence>
<evidence type="ECO:0000313" key="3">
    <source>
        <dbReference type="Proteomes" id="UP000575068"/>
    </source>
</evidence>
<dbReference type="EMBL" id="JACHOV010000005">
    <property type="protein sequence ID" value="MBB4641357.1"/>
    <property type="molecule type" value="Genomic_DNA"/>
</dbReference>
<protein>
    <submittedName>
        <fullName evidence="2">Uncharacterized protein</fullName>
    </submittedName>
</protein>
<accession>A0A840HUT3</accession>
<keyword evidence="3" id="KW-1185">Reference proteome</keyword>